<name>L0RGU3_9BACT</name>
<dbReference type="PATRIC" id="fig|1121451.3.peg.2757"/>
<evidence type="ECO:0000313" key="1">
    <source>
        <dbReference type="EMBL" id="CCO24811.1"/>
    </source>
</evidence>
<accession>L0RGU3</accession>
<dbReference type="STRING" id="1121451.DESAM_22544"/>
<reference evidence="1 2" key="1">
    <citation type="submission" date="2012-10" db="EMBL/GenBank/DDBJ databases">
        <authorList>
            <person name="Genoscope - CEA"/>
        </authorList>
    </citation>
    <scope>NUCLEOTIDE SEQUENCE [LARGE SCALE GENOMIC DNA]</scope>
    <source>
        <strain evidence="2">AM13 / DSM 14728</strain>
    </source>
</reference>
<dbReference type="AlphaFoldDB" id="L0RGU3"/>
<dbReference type="Proteomes" id="UP000010808">
    <property type="component" value="Chromosome"/>
</dbReference>
<dbReference type="KEGG" id="dhy:DESAM_22544"/>
<dbReference type="RefSeq" id="WP_015337409.1">
    <property type="nucleotide sequence ID" value="NC_020055.1"/>
</dbReference>
<dbReference type="OrthoDB" id="5470424at2"/>
<protein>
    <submittedName>
        <fullName evidence="1">Uncharacterized protein</fullName>
    </submittedName>
</protein>
<gene>
    <name evidence="1" type="ORF">DESAM_22544</name>
</gene>
<keyword evidence="2" id="KW-1185">Reference proteome</keyword>
<proteinExistence type="predicted"/>
<dbReference type="EMBL" id="FO203522">
    <property type="protein sequence ID" value="CCO24811.1"/>
    <property type="molecule type" value="Genomic_DNA"/>
</dbReference>
<dbReference type="eggNOG" id="ENOG5034AEI">
    <property type="taxonomic scope" value="Bacteria"/>
</dbReference>
<sequence length="263" mass="29400">MLIYFPELHEELVAEKIKGAALFDPGIDREDKGDIPVFRPDSLPVEPHMCRRMVDDFVSYGESLGKMFKFIASPPSNDKDQFGERTSAIQNELNARLSPDADSESSEAAMIQNQVVLALVYAYEEKHLELLEIEKSLSDKWSGFGESLGIDEDEDERKAMALGELISNAPGVGGSSLQLPWQKVLEGFALLLPEKTVLVTSDVDAVAVWRDLEFDFFENEGLLPEKTTVLREKVWKLLGLSSLPEDRPWLDREFTIALAPGKA</sequence>
<dbReference type="HOGENOM" id="CLU_1056585_0_0_7"/>
<evidence type="ECO:0000313" key="2">
    <source>
        <dbReference type="Proteomes" id="UP000010808"/>
    </source>
</evidence>
<organism evidence="1 2">
    <name type="scientific">Maridesulfovibrio hydrothermalis AM13 = DSM 14728</name>
    <dbReference type="NCBI Taxonomy" id="1121451"/>
    <lineage>
        <taxon>Bacteria</taxon>
        <taxon>Pseudomonadati</taxon>
        <taxon>Thermodesulfobacteriota</taxon>
        <taxon>Desulfovibrionia</taxon>
        <taxon>Desulfovibrionales</taxon>
        <taxon>Desulfovibrionaceae</taxon>
        <taxon>Maridesulfovibrio</taxon>
    </lineage>
</organism>